<evidence type="ECO:0000256" key="2">
    <source>
        <dbReference type="ARBA" id="ARBA00023136"/>
    </source>
</evidence>
<dbReference type="EMBL" id="JAAXLS010000003">
    <property type="protein sequence ID" value="NKQ52710.1"/>
    <property type="molecule type" value="Genomic_DNA"/>
</dbReference>
<proteinExistence type="predicted"/>
<comment type="subcellular location">
    <subcellularLocation>
        <location evidence="1">Membrane</location>
    </subcellularLocation>
</comment>
<keyword evidence="2 4" id="KW-0472">Membrane</keyword>
<keyword evidence="4" id="KW-1133">Transmembrane helix</keyword>
<dbReference type="PANTHER" id="PTHR37042:SF4">
    <property type="entry name" value="OUTER MEMBRANE PROTEIN RV1973"/>
    <property type="match status" value="1"/>
</dbReference>
<dbReference type="RefSeq" id="WP_168512856.1">
    <property type="nucleotide sequence ID" value="NZ_JAAXLS010000003.1"/>
</dbReference>
<feature type="transmembrane region" description="Helical" evidence="4">
    <location>
        <begin position="38"/>
        <end position="57"/>
    </location>
</feature>
<evidence type="ECO:0000256" key="4">
    <source>
        <dbReference type="SAM" id="Phobius"/>
    </source>
</evidence>
<evidence type="ECO:0008006" key="7">
    <source>
        <dbReference type="Google" id="ProtNLM"/>
    </source>
</evidence>
<gene>
    <name evidence="5" type="ORF">HFP15_07430</name>
</gene>
<organism evidence="5 6">
    <name type="scientific">Amycolatopsis acididurans</name>
    <dbReference type="NCBI Taxonomy" id="2724524"/>
    <lineage>
        <taxon>Bacteria</taxon>
        <taxon>Bacillati</taxon>
        <taxon>Actinomycetota</taxon>
        <taxon>Actinomycetes</taxon>
        <taxon>Pseudonocardiales</taxon>
        <taxon>Pseudonocardiaceae</taxon>
        <taxon>Amycolatopsis</taxon>
    </lineage>
</organism>
<dbReference type="Proteomes" id="UP000715441">
    <property type="component" value="Unassembled WGS sequence"/>
</dbReference>
<sequence>MTSVETKPSPVPRDTGESGEEPEATPPPRRRRTVLRRILAAVVVFCVLAAGGVFAWLRISQASTMDEARTSALDAGKRYAIAIATYDYRNPTANLDEVVSHSTDKFAADYRNASQSLTELIKQYQATSQGTVLDAAVTASDETHAVVLAFVDQTITNTSLKDPRVDRSRMRLHLVKSGDDWRLDEINLL</sequence>
<keyword evidence="6" id="KW-1185">Reference proteome</keyword>
<protein>
    <recommendedName>
        <fullName evidence="7">Mce-associated membrane protein</fullName>
    </recommendedName>
</protein>
<evidence type="ECO:0000256" key="3">
    <source>
        <dbReference type="SAM" id="MobiDB-lite"/>
    </source>
</evidence>
<accession>A0ABX1IYW0</accession>
<evidence type="ECO:0000313" key="5">
    <source>
        <dbReference type="EMBL" id="NKQ52710.1"/>
    </source>
</evidence>
<keyword evidence="4" id="KW-0812">Transmembrane</keyword>
<comment type="caution">
    <text evidence="5">The sequence shown here is derived from an EMBL/GenBank/DDBJ whole genome shotgun (WGS) entry which is preliminary data.</text>
</comment>
<feature type="region of interest" description="Disordered" evidence="3">
    <location>
        <begin position="1"/>
        <end position="30"/>
    </location>
</feature>
<name>A0ABX1IYW0_9PSEU</name>
<evidence type="ECO:0000256" key="1">
    <source>
        <dbReference type="ARBA" id="ARBA00004370"/>
    </source>
</evidence>
<reference evidence="5 6" key="1">
    <citation type="submission" date="2020-04" db="EMBL/GenBank/DDBJ databases">
        <title>Novel species.</title>
        <authorList>
            <person name="Teo W.F.A."/>
            <person name="Lipun K."/>
            <person name="Srisuk N."/>
            <person name="Duangmal K."/>
        </authorList>
    </citation>
    <scope>NUCLEOTIDE SEQUENCE [LARGE SCALE GENOMIC DNA]</scope>
    <source>
        <strain evidence="5 6">K13G38</strain>
    </source>
</reference>
<evidence type="ECO:0000313" key="6">
    <source>
        <dbReference type="Proteomes" id="UP000715441"/>
    </source>
</evidence>
<dbReference type="PANTHER" id="PTHR37042">
    <property type="entry name" value="OUTER MEMBRANE PROTEIN RV1973"/>
    <property type="match status" value="1"/>
</dbReference>